<protein>
    <submittedName>
        <fullName evidence="1">Uncharacterized protein</fullName>
    </submittedName>
</protein>
<accession>A0A172TWB8</accession>
<organism evidence="1 2">
    <name type="scientific">Flavisolibacter tropicus</name>
    <dbReference type="NCBI Taxonomy" id="1492898"/>
    <lineage>
        <taxon>Bacteria</taxon>
        <taxon>Pseudomonadati</taxon>
        <taxon>Bacteroidota</taxon>
        <taxon>Chitinophagia</taxon>
        <taxon>Chitinophagales</taxon>
        <taxon>Chitinophagaceae</taxon>
        <taxon>Flavisolibacter</taxon>
    </lineage>
</organism>
<reference evidence="1 2" key="2">
    <citation type="journal article" date="2016" name="Int. J. Syst. Evol. Microbiol.">
        <title>Flavisolibacter tropicus sp. nov., isolated from tropical soil.</title>
        <authorList>
            <person name="Lee J.J."/>
            <person name="Kang M.S."/>
            <person name="Kim G.S."/>
            <person name="Lee C.S."/>
            <person name="Lim S."/>
            <person name="Lee J."/>
            <person name="Roh S.H."/>
            <person name="Kang H."/>
            <person name="Ha J.M."/>
            <person name="Bae S."/>
            <person name="Jung H.Y."/>
            <person name="Kim M.K."/>
        </authorList>
    </citation>
    <scope>NUCLEOTIDE SEQUENCE [LARGE SCALE GENOMIC DNA]</scope>
    <source>
        <strain evidence="1 2">LCS9</strain>
    </source>
</reference>
<keyword evidence="2" id="KW-1185">Reference proteome</keyword>
<dbReference type="AlphaFoldDB" id="A0A172TWB8"/>
<reference evidence="2" key="1">
    <citation type="submission" date="2015-01" db="EMBL/GenBank/DDBJ databases">
        <title>Flavisolibacter sp./LCS9/ whole genome sequencing.</title>
        <authorList>
            <person name="Kim M.K."/>
            <person name="Srinivasan S."/>
            <person name="Lee J.-J."/>
        </authorList>
    </citation>
    <scope>NUCLEOTIDE SEQUENCE [LARGE SCALE GENOMIC DNA]</scope>
    <source>
        <strain evidence="2">LCS9</strain>
    </source>
</reference>
<evidence type="ECO:0000313" key="2">
    <source>
        <dbReference type="Proteomes" id="UP000077177"/>
    </source>
</evidence>
<dbReference type="KEGG" id="fla:SY85_13525"/>
<sequence length="204" mass="23074">MNKGICSILILVAILGEACKNQTIGGDNKYKKSKVDSSIIVQSSDDENYSDSIAIYFTSIASDSSYSLSIKTYSESKKLKQYPCVIKQELVFKVQDSVISKKLVPLSNVLVENDKRRFLKYVINGVAIDSINEQKIYMLYLYAANGEAENYYYYDMKGKLLFSQNCNKTGCKVEAFNFDKKAAIDYTNHSNDLKIKNIEGICIY</sequence>
<evidence type="ECO:0000313" key="1">
    <source>
        <dbReference type="EMBL" id="ANE51375.1"/>
    </source>
</evidence>
<proteinExistence type="predicted"/>
<dbReference type="STRING" id="1492898.SY85_13525"/>
<dbReference type="EMBL" id="CP011390">
    <property type="protein sequence ID" value="ANE51375.1"/>
    <property type="molecule type" value="Genomic_DNA"/>
</dbReference>
<name>A0A172TWB8_9BACT</name>
<gene>
    <name evidence="1" type="ORF">SY85_13525</name>
</gene>
<dbReference type="RefSeq" id="WP_066405349.1">
    <property type="nucleotide sequence ID" value="NZ_CP011390.1"/>
</dbReference>
<dbReference type="Proteomes" id="UP000077177">
    <property type="component" value="Chromosome"/>
</dbReference>